<sequence>MYQALIPYWCHTTEPVHIDEGESISARSFGISAGNIDGSKHQDASDMVTPSKKKYDQPWKMDPLSSQSSTDDSDPVPDEKFREASASSTQNENSAEELGLLKESEKTRMLFFQLPQSLPFVKLPAVAGRRKEKGSGLHELPAGYVGRMMVYKSGKVKMKLGETLFDVSLFSTLHLFAIRKVVIKVGSCSSIQVNDRCHASMDKACFRVSDHRIWVVMVHPLNSCRTEQNFMAL</sequence>
<reference evidence="2" key="1">
    <citation type="journal article" date="2017" name="Gigascience">
        <title>The genome draft of coconut (Cocos nucifera).</title>
        <authorList>
            <person name="Xiao Y."/>
            <person name="Xu P."/>
            <person name="Fan H."/>
            <person name="Baudouin L."/>
            <person name="Xia W."/>
            <person name="Bocs S."/>
            <person name="Xu J."/>
            <person name="Li Q."/>
            <person name="Guo A."/>
            <person name="Zhou L."/>
            <person name="Li J."/>
            <person name="Wu Y."/>
            <person name="Ma Z."/>
            <person name="Armero A."/>
            <person name="Issali A.E."/>
            <person name="Liu N."/>
            <person name="Peng M."/>
            <person name="Yang Y."/>
        </authorList>
    </citation>
    <scope>NUCLEOTIDE SEQUENCE</scope>
    <source>
        <tissue evidence="2">Spear leaf of Hainan Tall coconut</tissue>
    </source>
</reference>
<protein>
    <submittedName>
        <fullName evidence="2">Uncharacterized protein</fullName>
    </submittedName>
</protein>
<gene>
    <name evidence="2" type="ORF">COCNU_01G021710</name>
</gene>
<name>A0A8K0HX45_COCNU</name>
<dbReference type="InterPro" id="IPR007811">
    <property type="entry name" value="RPC4"/>
</dbReference>
<dbReference type="GO" id="GO:0003677">
    <property type="term" value="F:DNA binding"/>
    <property type="evidence" value="ECO:0007669"/>
    <property type="project" value="InterPro"/>
</dbReference>
<reference evidence="2" key="2">
    <citation type="submission" date="2019-07" db="EMBL/GenBank/DDBJ databases">
        <authorList>
            <person name="Yang Y."/>
            <person name="Bocs S."/>
            <person name="Baudouin L."/>
        </authorList>
    </citation>
    <scope>NUCLEOTIDE SEQUENCE</scope>
    <source>
        <tissue evidence="2">Spear leaf of Hainan Tall coconut</tissue>
    </source>
</reference>
<dbReference type="Pfam" id="PF05132">
    <property type="entry name" value="RNA_pol_Rpc4"/>
    <property type="match status" value="1"/>
</dbReference>
<dbReference type="GO" id="GO:0005666">
    <property type="term" value="C:RNA polymerase III complex"/>
    <property type="evidence" value="ECO:0007669"/>
    <property type="project" value="InterPro"/>
</dbReference>
<dbReference type="AlphaFoldDB" id="A0A8K0HX45"/>
<dbReference type="EMBL" id="CM017872">
    <property type="protein sequence ID" value="KAG1328237.1"/>
    <property type="molecule type" value="Genomic_DNA"/>
</dbReference>
<comment type="caution">
    <text evidence="2">The sequence shown here is derived from an EMBL/GenBank/DDBJ whole genome shotgun (WGS) entry which is preliminary data.</text>
</comment>
<dbReference type="PANTHER" id="PTHR13408:SF4">
    <property type="entry name" value="RNA POLYMERASE III RPC4"/>
    <property type="match status" value="1"/>
</dbReference>
<evidence type="ECO:0000313" key="3">
    <source>
        <dbReference type="Proteomes" id="UP000797356"/>
    </source>
</evidence>
<evidence type="ECO:0000256" key="1">
    <source>
        <dbReference type="SAM" id="MobiDB-lite"/>
    </source>
</evidence>
<proteinExistence type="predicted"/>
<dbReference type="PANTHER" id="PTHR13408">
    <property type="entry name" value="DNA-DIRECTED RNA POLYMERASE III"/>
    <property type="match status" value="1"/>
</dbReference>
<dbReference type="OrthoDB" id="1736710at2759"/>
<keyword evidence="3" id="KW-1185">Reference proteome</keyword>
<evidence type="ECO:0000313" key="2">
    <source>
        <dbReference type="EMBL" id="KAG1328237.1"/>
    </source>
</evidence>
<accession>A0A8K0HX45</accession>
<dbReference type="GO" id="GO:0042797">
    <property type="term" value="P:tRNA transcription by RNA polymerase III"/>
    <property type="evidence" value="ECO:0007669"/>
    <property type="project" value="TreeGrafter"/>
</dbReference>
<feature type="region of interest" description="Disordered" evidence="1">
    <location>
        <begin position="34"/>
        <end position="96"/>
    </location>
</feature>
<dbReference type="Proteomes" id="UP000797356">
    <property type="component" value="Chromosome 1"/>
</dbReference>
<organism evidence="2 3">
    <name type="scientific">Cocos nucifera</name>
    <name type="common">Coconut palm</name>
    <dbReference type="NCBI Taxonomy" id="13894"/>
    <lineage>
        <taxon>Eukaryota</taxon>
        <taxon>Viridiplantae</taxon>
        <taxon>Streptophyta</taxon>
        <taxon>Embryophyta</taxon>
        <taxon>Tracheophyta</taxon>
        <taxon>Spermatophyta</taxon>
        <taxon>Magnoliopsida</taxon>
        <taxon>Liliopsida</taxon>
        <taxon>Arecaceae</taxon>
        <taxon>Arecoideae</taxon>
        <taxon>Cocoseae</taxon>
        <taxon>Attaleinae</taxon>
        <taxon>Cocos</taxon>
    </lineage>
</organism>